<evidence type="ECO:0000313" key="2">
    <source>
        <dbReference type="EMBL" id="EJZ62999.1"/>
    </source>
</evidence>
<evidence type="ECO:0000259" key="1">
    <source>
        <dbReference type="SMART" id="SM00849"/>
    </source>
</evidence>
<dbReference type="SMART" id="SM00849">
    <property type="entry name" value="Lactamase_B"/>
    <property type="match status" value="1"/>
</dbReference>
<proteinExistence type="predicted"/>
<dbReference type="PANTHER" id="PTHR47619:SF1">
    <property type="entry name" value="EXODEOXYRIBONUCLEASE WALJ"/>
    <property type="match status" value="1"/>
</dbReference>
<protein>
    <recommendedName>
        <fullName evidence="1">Metallo-beta-lactamase domain-containing protein</fullName>
    </recommendedName>
</protein>
<dbReference type="InterPro" id="IPR052533">
    <property type="entry name" value="WalJ/YycJ-like"/>
</dbReference>
<dbReference type="Proteomes" id="UP000006044">
    <property type="component" value="Unassembled WGS sequence"/>
</dbReference>
<feature type="domain" description="Metallo-beta-lactamase" evidence="1">
    <location>
        <begin position="13"/>
        <end position="184"/>
    </location>
</feature>
<gene>
    <name evidence="2" type="ORF">HMPREF9448_02356</name>
</gene>
<dbReference type="PANTHER" id="PTHR47619">
    <property type="entry name" value="METALLO-HYDROLASE YYCJ-RELATED"/>
    <property type="match status" value="1"/>
</dbReference>
<comment type="caution">
    <text evidence="2">The sequence shown here is derived from an EMBL/GenBank/DDBJ whole genome shotgun (WGS) entry which is preliminary data.</text>
</comment>
<dbReference type="EMBL" id="ADLE01000015">
    <property type="protein sequence ID" value="EJZ62999.1"/>
    <property type="molecule type" value="Genomic_DNA"/>
</dbReference>
<accession>K0X5T9</accession>
<dbReference type="SUPFAM" id="SSF56281">
    <property type="entry name" value="Metallo-hydrolase/oxidoreductase"/>
    <property type="match status" value="1"/>
</dbReference>
<name>K0X5T9_9BACT</name>
<dbReference type="OrthoDB" id="9781189at2"/>
<reference evidence="2 3" key="1">
    <citation type="submission" date="2012-08" db="EMBL/GenBank/DDBJ databases">
        <title>The Genome Sequence of Barnesiella intestinihominis YIT 11860.</title>
        <authorList>
            <consortium name="The Broad Institute Genome Sequencing Platform"/>
            <person name="Earl A."/>
            <person name="Ward D."/>
            <person name="Feldgarden M."/>
            <person name="Gevers D."/>
            <person name="Morotomi M."/>
            <person name="Walker B."/>
            <person name="Young S.K."/>
            <person name="Zeng Q."/>
            <person name="Gargeya S."/>
            <person name="Fitzgerald M."/>
            <person name="Haas B."/>
            <person name="Abouelleil A."/>
            <person name="Alvarado L."/>
            <person name="Arachchi H.M."/>
            <person name="Berlin A.M."/>
            <person name="Chapman S.B."/>
            <person name="Goldberg J."/>
            <person name="Griggs A."/>
            <person name="Gujja S."/>
            <person name="Hansen M."/>
            <person name="Howarth C."/>
            <person name="Imamovic A."/>
            <person name="Larimer J."/>
            <person name="McCowen C."/>
            <person name="Montmayeur A."/>
            <person name="Murphy C."/>
            <person name="Neiman D."/>
            <person name="Pearson M."/>
            <person name="Priest M."/>
            <person name="Roberts A."/>
            <person name="Saif S."/>
            <person name="Shea T."/>
            <person name="Sisk P."/>
            <person name="Sykes S."/>
            <person name="Wortman J."/>
            <person name="Nusbaum C."/>
            <person name="Birren B."/>
        </authorList>
    </citation>
    <scope>NUCLEOTIDE SEQUENCE [LARGE SCALE GENOMIC DNA]</scope>
    <source>
        <strain evidence="2 3">YIT 11860</strain>
    </source>
</reference>
<organism evidence="2 3">
    <name type="scientific">Barnesiella intestinihominis YIT 11860</name>
    <dbReference type="NCBI Taxonomy" id="742726"/>
    <lineage>
        <taxon>Bacteria</taxon>
        <taxon>Pseudomonadati</taxon>
        <taxon>Bacteroidota</taxon>
        <taxon>Bacteroidia</taxon>
        <taxon>Bacteroidales</taxon>
        <taxon>Barnesiellaceae</taxon>
        <taxon>Barnesiella</taxon>
    </lineage>
</organism>
<dbReference type="AlphaFoldDB" id="K0X5T9"/>
<dbReference type="Gene3D" id="3.60.15.10">
    <property type="entry name" value="Ribonuclease Z/Hydroxyacylglutathione hydrolase-like"/>
    <property type="match status" value="1"/>
</dbReference>
<keyword evidence="3" id="KW-1185">Reference proteome</keyword>
<evidence type="ECO:0000313" key="3">
    <source>
        <dbReference type="Proteomes" id="UP000006044"/>
    </source>
</evidence>
<dbReference type="PATRIC" id="fig|742726.3.peg.2459"/>
<dbReference type="InterPro" id="IPR036866">
    <property type="entry name" value="RibonucZ/Hydroxyglut_hydro"/>
</dbReference>
<dbReference type="GeneID" id="77849548"/>
<dbReference type="STRING" id="742726.HMPREF9448_02356"/>
<dbReference type="RefSeq" id="WP_008862743.1">
    <property type="nucleotide sequence ID" value="NZ_JH815205.1"/>
</dbReference>
<dbReference type="InterPro" id="IPR001279">
    <property type="entry name" value="Metallo-B-lactamas"/>
</dbReference>
<dbReference type="Pfam" id="PF12706">
    <property type="entry name" value="Lactamase_B_2"/>
    <property type="match status" value="1"/>
</dbReference>
<dbReference type="HOGENOM" id="CLU_073253_0_0_10"/>
<dbReference type="eggNOG" id="COG1235">
    <property type="taxonomic scope" value="Bacteria"/>
</dbReference>
<sequence>MSLQFLSLASGSSGNCYYLGNEEYGILIDAGKGVRTIKKVLKEYGIPFEKIVALCITHDHADHIKAAGTLGEKYGIPIYTTEAIKNGMNRNYCMVDKIYSAHRPIVKEIPFKIKDFTITAFEVPHDGSDNVGFFISYGNLYFAFATDLGHITPTADKYLRQANYLVIESNYDEAMLRNGSYPLHLQRRILADSGHMDNARTAEYLARIYTPALRNIFLCHLSGDNNHPELAYKTVENRLYEEGIRVGKDVELVALTRNHPSELYTFEESERMDWESAVSGEDDCLG</sequence>